<keyword evidence="5" id="KW-1185">Reference proteome</keyword>
<name>A0ABR3FGJ2_9AGAR</name>
<dbReference type="InterPro" id="IPR012677">
    <property type="entry name" value="Nucleotide-bd_a/b_plait_sf"/>
</dbReference>
<feature type="region of interest" description="Disordered" evidence="2">
    <location>
        <begin position="1"/>
        <end position="39"/>
    </location>
</feature>
<gene>
    <name evidence="4" type="ORF">V5O48_007661</name>
</gene>
<evidence type="ECO:0000313" key="4">
    <source>
        <dbReference type="EMBL" id="KAL0574303.1"/>
    </source>
</evidence>
<accession>A0ABR3FGJ2</accession>
<dbReference type="Pfam" id="PF04059">
    <property type="entry name" value="RRM_2"/>
    <property type="match status" value="1"/>
</dbReference>
<evidence type="ECO:0000256" key="1">
    <source>
        <dbReference type="ARBA" id="ARBA00022884"/>
    </source>
</evidence>
<evidence type="ECO:0000256" key="2">
    <source>
        <dbReference type="SAM" id="MobiDB-lite"/>
    </source>
</evidence>
<protein>
    <recommendedName>
        <fullName evidence="3">Mei2-like C-terminal RNA recognition motif domain-containing protein</fullName>
    </recommendedName>
</protein>
<dbReference type="SUPFAM" id="SSF54928">
    <property type="entry name" value="RNA-binding domain, RBD"/>
    <property type="match status" value="1"/>
</dbReference>
<reference evidence="4 5" key="1">
    <citation type="submission" date="2024-02" db="EMBL/GenBank/DDBJ databases">
        <title>A draft genome for the cacao thread blight pathogen Marasmius crinis-equi.</title>
        <authorList>
            <person name="Cohen S.P."/>
            <person name="Baruah I.K."/>
            <person name="Amoako-Attah I."/>
            <person name="Bukari Y."/>
            <person name="Meinhardt L.W."/>
            <person name="Bailey B.A."/>
        </authorList>
    </citation>
    <scope>NUCLEOTIDE SEQUENCE [LARGE SCALE GENOMIC DNA]</scope>
    <source>
        <strain evidence="4 5">GH-76</strain>
    </source>
</reference>
<proteinExistence type="predicted"/>
<comment type="caution">
    <text evidence="4">The sequence shown here is derived from an EMBL/GenBank/DDBJ whole genome shotgun (WGS) entry which is preliminary data.</text>
</comment>
<evidence type="ECO:0000259" key="3">
    <source>
        <dbReference type="Pfam" id="PF04059"/>
    </source>
</evidence>
<dbReference type="InterPro" id="IPR007201">
    <property type="entry name" value="Mei2-like_Rrm_C"/>
</dbReference>
<dbReference type="InterPro" id="IPR035979">
    <property type="entry name" value="RBD_domain_sf"/>
</dbReference>
<feature type="compositionally biased region" description="Low complexity" evidence="2">
    <location>
        <begin position="349"/>
        <end position="372"/>
    </location>
</feature>
<dbReference type="Gene3D" id="3.30.70.330">
    <property type="match status" value="1"/>
</dbReference>
<feature type="region of interest" description="Disordered" evidence="2">
    <location>
        <begin position="541"/>
        <end position="593"/>
    </location>
</feature>
<dbReference type="EMBL" id="JBAHYK010000410">
    <property type="protein sequence ID" value="KAL0574303.1"/>
    <property type="molecule type" value="Genomic_DNA"/>
</dbReference>
<sequence length="675" mass="74677">MSRAKLLRNQAKPHHLLTPPLTPSSSLNSAAPDPTSTPSRILSVSPILPSIEEAFLDFVLCAVLGDSRKSKLRAIRPLPDAPNTRIVVFNDLRDAVALRDILTTADSPPSVLRECLPKETKQVQAEFLVVQTVRDLCGPAKVLHLLENTSFVIQSSVQESTIKAFLEERGDVRSFHRDSATGNYHVEFFDISDTEELWTDFNAHTIDLDLHVVWLGAGAAVLKKDAEGFFEATTPHQFQFPTLLPPAPLPPQPLMPWVQSLPPPPPTHYYPPPLPPQWVFVDVQQVPGVAGPPPPTEYWVPAPQMPPPVYEFPHPPLPLPPPPGPTPFQYVEEALNNLQIRDWHMKNMTTSSQDSSSSPPRSPTSTGTATPSENAPSSVSFDRRPRKTKRKTSSTSTPYSDSPVALESSLNPPGTPRQNLLDLVKIASGTDTRTTVMIKNIPNKLSSDDLYAFISAVVPRRVDFLYLRMDFSNACNFGYAFVNFMGVEDLLKFAKERVGRKWNLHSSSKILEMCYANYQGKEALVEKFKNSAIMDERPEWRPRIFNSTPGPEQGLEETFPEATHRGRKERGSRELSSVTATGSRKRRDHHDNGVEVIETFRPGKSFKSTPASTPTPLVQMQWGRGHGQQPHAHADGGRPSRRGRRTKSEGNPFGVLAEQDAGGVDVVPSGMVVGV</sequence>
<dbReference type="Proteomes" id="UP001465976">
    <property type="component" value="Unassembled WGS sequence"/>
</dbReference>
<feature type="compositionally biased region" description="Polar residues" evidence="2">
    <location>
        <begin position="408"/>
        <end position="418"/>
    </location>
</feature>
<organism evidence="4 5">
    <name type="scientific">Marasmius crinis-equi</name>
    <dbReference type="NCBI Taxonomy" id="585013"/>
    <lineage>
        <taxon>Eukaryota</taxon>
        <taxon>Fungi</taxon>
        <taxon>Dikarya</taxon>
        <taxon>Basidiomycota</taxon>
        <taxon>Agaricomycotina</taxon>
        <taxon>Agaricomycetes</taxon>
        <taxon>Agaricomycetidae</taxon>
        <taxon>Agaricales</taxon>
        <taxon>Marasmiineae</taxon>
        <taxon>Marasmiaceae</taxon>
        <taxon>Marasmius</taxon>
    </lineage>
</organism>
<feature type="region of interest" description="Disordered" evidence="2">
    <location>
        <begin position="349"/>
        <end position="418"/>
    </location>
</feature>
<feature type="domain" description="Mei2-like C-terminal RNA recognition motif" evidence="3">
    <location>
        <begin position="433"/>
        <end position="529"/>
    </location>
</feature>
<keyword evidence="1" id="KW-0694">RNA-binding</keyword>
<dbReference type="PANTHER" id="PTHR23189">
    <property type="entry name" value="RNA RECOGNITION MOTIF-CONTAINING"/>
    <property type="match status" value="1"/>
</dbReference>
<evidence type="ECO:0000313" key="5">
    <source>
        <dbReference type="Proteomes" id="UP001465976"/>
    </source>
</evidence>
<feature type="compositionally biased region" description="Low complexity" evidence="2">
    <location>
        <begin position="16"/>
        <end position="29"/>
    </location>
</feature>
<feature type="region of interest" description="Disordered" evidence="2">
    <location>
        <begin position="621"/>
        <end position="656"/>
    </location>
</feature>